<evidence type="ECO:0000313" key="3">
    <source>
        <dbReference type="Proteomes" id="UP001597120"/>
    </source>
</evidence>
<dbReference type="SUPFAM" id="SSF53850">
    <property type="entry name" value="Periplasmic binding protein-like II"/>
    <property type="match status" value="1"/>
</dbReference>
<protein>
    <submittedName>
        <fullName evidence="2">Glycine betaine ABC transporter substrate-binding protein</fullName>
    </submittedName>
</protein>
<dbReference type="InterPro" id="IPR007210">
    <property type="entry name" value="ABC_Gly_betaine_transp_sub-bd"/>
</dbReference>
<evidence type="ECO:0000313" key="2">
    <source>
        <dbReference type="EMBL" id="MFD0868217.1"/>
    </source>
</evidence>
<reference evidence="3" key="1">
    <citation type="journal article" date="2019" name="Int. J. Syst. Evol. Microbiol.">
        <title>The Global Catalogue of Microorganisms (GCM) 10K type strain sequencing project: providing services to taxonomists for standard genome sequencing and annotation.</title>
        <authorList>
            <consortium name="The Broad Institute Genomics Platform"/>
            <consortium name="The Broad Institute Genome Sequencing Center for Infectious Disease"/>
            <person name="Wu L."/>
            <person name="Ma J."/>
        </authorList>
    </citation>
    <scope>NUCLEOTIDE SEQUENCE [LARGE SCALE GENOMIC DNA]</scope>
    <source>
        <strain evidence="3">CCUG 57263</strain>
    </source>
</reference>
<feature type="domain" description="ABC-type glycine betaine transport system substrate-binding" evidence="1">
    <location>
        <begin position="29"/>
        <end position="293"/>
    </location>
</feature>
<comment type="caution">
    <text evidence="2">The sequence shown here is derived from an EMBL/GenBank/DDBJ whole genome shotgun (WGS) entry which is preliminary data.</text>
</comment>
<proteinExistence type="predicted"/>
<organism evidence="2 3">
    <name type="scientific">Paenibacillus residui</name>
    <dbReference type="NCBI Taxonomy" id="629724"/>
    <lineage>
        <taxon>Bacteria</taxon>
        <taxon>Bacillati</taxon>
        <taxon>Bacillota</taxon>
        <taxon>Bacilli</taxon>
        <taxon>Bacillales</taxon>
        <taxon>Paenibacillaceae</taxon>
        <taxon>Paenibacillus</taxon>
    </lineage>
</organism>
<sequence length="298" mass="33850">MKVYITKAVGILLLAAVMAGMTGCGSKNQLIIGAQTYTETKIIAAMYQILIEEQTDLKVRTMPDLASSPVIINAMKKNDIQMATLYSGEIFNNHFPVEESKGREDVLRQAQEGFDKYFNFKWFDPYGFENTYAFTVRQAEAENNHLQQISDLKDLASTMRLGVDTSWLERNDDGYKAFSETYGLQFGELFPMEIGLVYEAVANDEVDIVLAYSTDPRLKEFNLTTLKDDKQFFPPYDASPVIRKEVLEQHPELNDIIGQLVGKIDEDTMTSLNYEVDINKRSEKAVAREFLNKLGLLK</sequence>
<dbReference type="Gene3D" id="3.40.190.10">
    <property type="entry name" value="Periplasmic binding protein-like II"/>
    <property type="match status" value="1"/>
</dbReference>
<dbReference type="EMBL" id="JBHTIU010000010">
    <property type="protein sequence ID" value="MFD0868217.1"/>
    <property type="molecule type" value="Genomic_DNA"/>
</dbReference>
<dbReference type="RefSeq" id="WP_144941198.1">
    <property type="nucleotide sequence ID" value="NZ_JBHTIU010000010.1"/>
</dbReference>
<gene>
    <name evidence="2" type="ORF">ACFQ03_03580</name>
</gene>
<dbReference type="Gene3D" id="3.40.190.120">
    <property type="entry name" value="Osmoprotection protein (prox), domain 2"/>
    <property type="match status" value="1"/>
</dbReference>
<accession>A0ABW3D764</accession>
<name>A0ABW3D764_9BACL</name>
<evidence type="ECO:0000259" key="1">
    <source>
        <dbReference type="Pfam" id="PF04069"/>
    </source>
</evidence>
<keyword evidence="3" id="KW-1185">Reference proteome</keyword>
<dbReference type="PROSITE" id="PS51257">
    <property type="entry name" value="PROKAR_LIPOPROTEIN"/>
    <property type="match status" value="1"/>
</dbReference>
<dbReference type="Pfam" id="PF04069">
    <property type="entry name" value="OpuAC"/>
    <property type="match status" value="1"/>
</dbReference>
<dbReference type="Proteomes" id="UP001597120">
    <property type="component" value="Unassembled WGS sequence"/>
</dbReference>